<dbReference type="SUPFAM" id="SSF56300">
    <property type="entry name" value="Metallo-dependent phosphatases"/>
    <property type="match status" value="1"/>
</dbReference>
<dbReference type="InterPro" id="IPR004843">
    <property type="entry name" value="Calcineurin-like_PHP"/>
</dbReference>
<comment type="caution">
    <text evidence="3">The sequence shown here is derived from an EMBL/GenBank/DDBJ whole genome shotgun (WGS) entry which is preliminary data.</text>
</comment>
<dbReference type="PIRSF" id="PIRSF033091">
    <property type="entry name" value="Pesterase_YhaO"/>
    <property type="match status" value="1"/>
</dbReference>
<dbReference type="InterPro" id="IPR041796">
    <property type="entry name" value="Mre11_N"/>
</dbReference>
<dbReference type="Gene3D" id="3.60.21.10">
    <property type="match status" value="1"/>
</dbReference>
<accession>A0A512E1A1</accession>
<keyword evidence="4" id="KW-1185">Reference proteome</keyword>
<evidence type="ECO:0000256" key="1">
    <source>
        <dbReference type="ARBA" id="ARBA00022801"/>
    </source>
</evidence>
<dbReference type="PANTHER" id="PTHR30337">
    <property type="entry name" value="COMPONENT OF ATP-DEPENDENT DSDNA EXONUCLEASE"/>
    <property type="match status" value="1"/>
</dbReference>
<feature type="domain" description="Calcineurin-like phosphoesterase" evidence="2">
    <location>
        <begin position="1"/>
        <end position="196"/>
    </location>
</feature>
<dbReference type="AlphaFoldDB" id="A0A512E1A1"/>
<dbReference type="CDD" id="cd00840">
    <property type="entry name" value="MPP_Mre11_N"/>
    <property type="match status" value="1"/>
</dbReference>
<dbReference type="InterPro" id="IPR029052">
    <property type="entry name" value="Metallo-depent_PP-like"/>
</dbReference>
<name>A0A512E1A1_9PROT</name>
<dbReference type="Pfam" id="PF00149">
    <property type="entry name" value="Metallophos"/>
    <property type="match status" value="1"/>
</dbReference>
<gene>
    <name evidence="3" type="ORF">SAE02_63880</name>
</gene>
<dbReference type="Proteomes" id="UP000321523">
    <property type="component" value="Unassembled WGS sequence"/>
</dbReference>
<reference evidence="3 4" key="1">
    <citation type="submission" date="2019-07" db="EMBL/GenBank/DDBJ databases">
        <title>Whole genome shotgun sequence of Skermanella aerolata NBRC 106429.</title>
        <authorList>
            <person name="Hosoyama A."/>
            <person name="Uohara A."/>
            <person name="Ohji S."/>
            <person name="Ichikawa N."/>
        </authorList>
    </citation>
    <scope>NUCLEOTIDE SEQUENCE [LARGE SCALE GENOMIC DNA]</scope>
    <source>
        <strain evidence="3 4">NBRC 106429</strain>
    </source>
</reference>
<dbReference type="OrthoDB" id="9773856at2"/>
<proteinExistence type="predicted"/>
<organism evidence="3 4">
    <name type="scientific">Skermanella aerolata</name>
    <dbReference type="NCBI Taxonomy" id="393310"/>
    <lineage>
        <taxon>Bacteria</taxon>
        <taxon>Pseudomonadati</taxon>
        <taxon>Pseudomonadota</taxon>
        <taxon>Alphaproteobacteria</taxon>
        <taxon>Rhodospirillales</taxon>
        <taxon>Azospirillaceae</taxon>
        <taxon>Skermanella</taxon>
    </lineage>
</organism>
<evidence type="ECO:0000313" key="3">
    <source>
        <dbReference type="EMBL" id="GEO42240.1"/>
    </source>
</evidence>
<sequence length="430" mass="46902">MKFIHAADIHLDSPLVGLAAYDGAPVDLLRGATRRALQAMVDLAEAEAIDFVVIAGDVYDGDWRDFNTGLFFVQQMARLRQRNIPVYVIHGNHDAESQISRKLPLPENVTVFSSRKAEVHHVPGLKVAIHGQSFKQREVLDNLAANYKAPVSGHFNIGVLHTSADGREGHAGYAPCVPADLARHGYDYWALGHVHNREVLHEHPHIVFPGNLQGRNIRETGSKGCTLVTVEDGHIAKVEHRAVDVLRWAMVEADLTGCESTGDALGRVRTSLEAAVAEAEGRPLAVRLRLSGATPLHGKLLARHDSFQAEVRAVALDLAVDAVWIEKIVTATRAVRDLVALSLRQDAVGSLIRSLDDLATDADLHVTLQSELEDLLAKLPRELDLDKLSGDEDDGEERGGELAGIRNPAALIGEAKAIVLSRLLDQEFDR</sequence>
<dbReference type="InterPro" id="IPR014576">
    <property type="entry name" value="Pesterase_YhaO"/>
</dbReference>
<keyword evidence="1" id="KW-0378">Hydrolase</keyword>
<evidence type="ECO:0000313" key="4">
    <source>
        <dbReference type="Proteomes" id="UP000321523"/>
    </source>
</evidence>
<dbReference type="PANTHER" id="PTHR30337:SF7">
    <property type="entry name" value="PHOSPHOESTERASE"/>
    <property type="match status" value="1"/>
</dbReference>
<evidence type="ECO:0000259" key="2">
    <source>
        <dbReference type="Pfam" id="PF00149"/>
    </source>
</evidence>
<dbReference type="RefSeq" id="WP_044435066.1">
    <property type="nucleotide sequence ID" value="NZ_BJYZ01000037.1"/>
</dbReference>
<dbReference type="InterPro" id="IPR050535">
    <property type="entry name" value="DNA_Repair-Maintenance_Comp"/>
</dbReference>
<protein>
    <submittedName>
        <fullName evidence="3">Metallophosphoesterase</fullName>
    </submittedName>
</protein>
<dbReference type="GO" id="GO:0016787">
    <property type="term" value="F:hydrolase activity"/>
    <property type="evidence" value="ECO:0007669"/>
    <property type="project" value="UniProtKB-KW"/>
</dbReference>
<dbReference type="EMBL" id="BJYZ01000037">
    <property type="protein sequence ID" value="GEO42240.1"/>
    <property type="molecule type" value="Genomic_DNA"/>
</dbReference>